<dbReference type="InterPro" id="IPR006631">
    <property type="entry name" value="DM4_12"/>
</dbReference>
<dbReference type="EMBL" id="JH430212">
    <property type="status" value="NOT_ANNOTATED_CDS"/>
    <property type="molecule type" value="Genomic_DNA"/>
</dbReference>
<proteinExistence type="predicted"/>
<dbReference type="Pfam" id="PF07841">
    <property type="entry name" value="DM4_12"/>
    <property type="match status" value="1"/>
</dbReference>
<evidence type="ECO:0000313" key="3">
    <source>
        <dbReference type="Proteomes" id="UP000014500"/>
    </source>
</evidence>
<accession>T1IIY5</accession>
<keyword evidence="1" id="KW-0732">Signal</keyword>
<protein>
    <submittedName>
        <fullName evidence="2">Uncharacterized protein</fullName>
    </submittedName>
</protein>
<reference evidence="3" key="1">
    <citation type="submission" date="2011-05" db="EMBL/GenBank/DDBJ databases">
        <authorList>
            <person name="Richards S.R."/>
            <person name="Qu J."/>
            <person name="Jiang H."/>
            <person name="Jhangiani S.N."/>
            <person name="Agravi P."/>
            <person name="Goodspeed R."/>
            <person name="Gross S."/>
            <person name="Mandapat C."/>
            <person name="Jackson L."/>
            <person name="Mathew T."/>
            <person name="Pu L."/>
            <person name="Thornton R."/>
            <person name="Saada N."/>
            <person name="Wilczek-Boney K.B."/>
            <person name="Lee S."/>
            <person name="Kovar C."/>
            <person name="Wu Y."/>
            <person name="Scherer S.E."/>
            <person name="Worley K.C."/>
            <person name="Muzny D.M."/>
            <person name="Gibbs R."/>
        </authorList>
    </citation>
    <scope>NUCLEOTIDE SEQUENCE</scope>
    <source>
        <strain evidence="3">Brora</strain>
    </source>
</reference>
<dbReference type="Proteomes" id="UP000014500">
    <property type="component" value="Unassembled WGS sequence"/>
</dbReference>
<name>T1IIY5_STRMM</name>
<organism evidence="2 3">
    <name type="scientific">Strigamia maritima</name>
    <name type="common">European centipede</name>
    <name type="synonym">Geophilus maritimus</name>
    <dbReference type="NCBI Taxonomy" id="126957"/>
    <lineage>
        <taxon>Eukaryota</taxon>
        <taxon>Metazoa</taxon>
        <taxon>Ecdysozoa</taxon>
        <taxon>Arthropoda</taxon>
        <taxon>Myriapoda</taxon>
        <taxon>Chilopoda</taxon>
        <taxon>Pleurostigmophora</taxon>
        <taxon>Geophilomorpha</taxon>
        <taxon>Linotaeniidae</taxon>
        <taxon>Strigamia</taxon>
    </lineage>
</organism>
<feature type="signal peptide" evidence="1">
    <location>
        <begin position="1"/>
        <end position="20"/>
    </location>
</feature>
<dbReference type="PhylomeDB" id="T1IIY5"/>
<dbReference type="EnsemblMetazoa" id="SMAR000839-RA">
    <property type="protein sequence ID" value="SMAR000839-PA"/>
    <property type="gene ID" value="SMAR000839"/>
</dbReference>
<feature type="chain" id="PRO_5004589825" evidence="1">
    <location>
        <begin position="21"/>
        <end position="195"/>
    </location>
</feature>
<sequence>MNAQFLLFWTITILITTVTAKRKARSLIGLTNGGRINIGVQFILPLTVSLPMVSGNVGRKRRSIEGPLEDDEQYDLDPWHGPRLRKLDFYFEQLNIDDEACRERLMCEIAAEPDTYYPLSQLLLTKFEDDIQTPLQRMRGYETAVLSGGNETNTCAVLYSSCPETPSQLLNLPMIRLWQTIDQFFQINMYEEMDL</sequence>
<dbReference type="OMA" id="IDEDICQ"/>
<dbReference type="HOGENOM" id="CLU_1397978_0_0_1"/>
<keyword evidence="3" id="KW-1185">Reference proteome</keyword>
<evidence type="ECO:0000313" key="2">
    <source>
        <dbReference type="EnsemblMetazoa" id="SMAR000839-PA"/>
    </source>
</evidence>
<evidence type="ECO:0000256" key="1">
    <source>
        <dbReference type="SAM" id="SignalP"/>
    </source>
</evidence>
<reference evidence="2" key="2">
    <citation type="submission" date="2015-02" db="UniProtKB">
        <authorList>
            <consortium name="EnsemblMetazoa"/>
        </authorList>
    </citation>
    <scope>IDENTIFICATION</scope>
</reference>
<dbReference type="AlphaFoldDB" id="T1IIY5"/>